<feature type="compositionally biased region" description="Polar residues" evidence="1">
    <location>
        <begin position="238"/>
        <end position="248"/>
    </location>
</feature>
<dbReference type="RefSeq" id="WP_173576341.1">
    <property type="nucleotide sequence ID" value="NZ_WOSW01000004.1"/>
</dbReference>
<comment type="caution">
    <text evidence="2">The sequence shown here is derived from an EMBL/GenBank/DDBJ whole genome shotgun (WGS) entry which is preliminary data.</text>
</comment>
<evidence type="ECO:0000256" key="1">
    <source>
        <dbReference type="SAM" id="MobiDB-lite"/>
    </source>
</evidence>
<dbReference type="EMBL" id="WOSW01000004">
    <property type="protein sequence ID" value="NHO31738.1"/>
    <property type="molecule type" value="Genomic_DNA"/>
</dbReference>
<evidence type="ECO:0000313" key="2">
    <source>
        <dbReference type="EMBL" id="NHO31738.1"/>
    </source>
</evidence>
<protein>
    <submittedName>
        <fullName evidence="2">Uncharacterized protein</fullName>
    </submittedName>
</protein>
<gene>
    <name evidence="2" type="ORF">GOB84_04025</name>
</gene>
<sequence length="306" mass="32377">MTDPVSSVSSLPQTLAKDQFVFRMLDSFLPLTRQSEISTSDAGNTAATSAQSSLFVTSDDRRDLDAMADSGTAGISTLATIFSQAAAAINSTTTSDNDKISVWTTVTADIAMFRYGDASTNQIAPAMTAIEQAFYNATQNSPFMKTALAMSEATSLPPNASKLETALYNAAQNIRNSADFTTVTYTDKMNSSTAQTASGTTVNSTFTYGITRENITNVQLVPTFIDPSERSGEKDVITETTSSRQVSATQTGSSGEKSTGSSSSATPAASTYHLFTSGQSTTRTLEQEIAETLLGFGNRTRTNTQA</sequence>
<organism evidence="2 3">
    <name type="scientific">Acetobacter fallax</name>
    <dbReference type="NCBI Taxonomy" id="1737473"/>
    <lineage>
        <taxon>Bacteria</taxon>
        <taxon>Pseudomonadati</taxon>
        <taxon>Pseudomonadota</taxon>
        <taxon>Alphaproteobacteria</taxon>
        <taxon>Acetobacterales</taxon>
        <taxon>Acetobacteraceae</taxon>
        <taxon>Acetobacter</taxon>
    </lineage>
</organism>
<reference evidence="2 3" key="1">
    <citation type="journal article" date="2020" name="Int. J. Syst. Evol. Microbiol.">
        <title>Novel acetic acid bacteria from cider fermentations: Acetobacter conturbans sp. nov. and Acetobacter fallax sp. nov.</title>
        <authorList>
            <person name="Sombolestani A.S."/>
            <person name="Cleenwerck I."/>
            <person name="Cnockaert M."/>
            <person name="Borremans W."/>
            <person name="Wieme A.D."/>
            <person name="De Vuyst L."/>
            <person name="Vandamme P."/>
        </authorList>
    </citation>
    <scope>NUCLEOTIDE SEQUENCE [LARGE SCALE GENOMIC DNA]</scope>
    <source>
        <strain evidence="2 3">LMG 1637</strain>
    </source>
</reference>
<proteinExistence type="predicted"/>
<feature type="region of interest" description="Disordered" evidence="1">
    <location>
        <begin position="228"/>
        <end position="279"/>
    </location>
</feature>
<feature type="compositionally biased region" description="Low complexity" evidence="1">
    <location>
        <begin position="249"/>
        <end position="271"/>
    </location>
</feature>
<keyword evidence="3" id="KW-1185">Reference proteome</keyword>
<accession>A0ABX0KA72</accession>
<evidence type="ECO:0000313" key="3">
    <source>
        <dbReference type="Proteomes" id="UP000615326"/>
    </source>
</evidence>
<name>A0ABX0KA72_9PROT</name>
<dbReference type="Proteomes" id="UP000615326">
    <property type="component" value="Unassembled WGS sequence"/>
</dbReference>
<feature type="compositionally biased region" description="Basic and acidic residues" evidence="1">
    <location>
        <begin position="228"/>
        <end position="237"/>
    </location>
</feature>